<comment type="caution">
    <text evidence="2">The sequence shown here is derived from an EMBL/GenBank/DDBJ whole genome shotgun (WGS) entry which is preliminary data.</text>
</comment>
<organism evidence="2 3">
    <name type="scientific">Sphingomonas humi</name>
    <dbReference type="NCBI Taxonomy" id="335630"/>
    <lineage>
        <taxon>Bacteria</taxon>
        <taxon>Pseudomonadati</taxon>
        <taxon>Pseudomonadota</taxon>
        <taxon>Alphaproteobacteria</taxon>
        <taxon>Sphingomonadales</taxon>
        <taxon>Sphingomonadaceae</taxon>
        <taxon>Sphingomonas</taxon>
    </lineage>
</organism>
<dbReference type="Pfam" id="PF00551">
    <property type="entry name" value="Formyl_trans_N"/>
    <property type="match status" value="1"/>
</dbReference>
<dbReference type="PANTHER" id="PTHR11138">
    <property type="entry name" value="METHIONYL-TRNA FORMYLTRANSFERASE"/>
    <property type="match status" value="1"/>
</dbReference>
<dbReference type="PANTHER" id="PTHR11138:SF5">
    <property type="entry name" value="METHIONYL-TRNA FORMYLTRANSFERASE, MITOCHONDRIAL"/>
    <property type="match status" value="1"/>
</dbReference>
<evidence type="ECO:0000313" key="2">
    <source>
        <dbReference type="EMBL" id="GAA4001166.1"/>
    </source>
</evidence>
<sequence>MRLILLTGTSPEGEIQHRHVAQRLAEAYPDALKAIIVATGVQRSLPEKVRRWRKRLSNREIASRLLVRGVHQLTSEAAAKQADLERVLFPAGDPQKMPRQDLVRNVASHNSPECRALVAELKPDIAVVYGTLVIGKALIQALPRTLNLHTGQSPRYRGSDTNFWPIYNREPQYLGSTVHLLDPGIDSGAILARGRAAIEPVETVHSLFGKAVAVGAELLCRAVGRVHDGLAEPQPQDLSQGREYRSVERSWAAERRVKQLIAGGILGKGLPAWREEF</sequence>
<dbReference type="InterPro" id="IPR036477">
    <property type="entry name" value="Formyl_transf_N_sf"/>
</dbReference>
<dbReference type="RefSeq" id="WP_344709062.1">
    <property type="nucleotide sequence ID" value="NZ_BAAAZD010000001.1"/>
</dbReference>
<protein>
    <recommendedName>
        <fullName evidence="1">Formyl transferase N-terminal domain-containing protein</fullName>
    </recommendedName>
</protein>
<keyword evidence="3" id="KW-1185">Reference proteome</keyword>
<dbReference type="Proteomes" id="UP001501310">
    <property type="component" value="Unassembled WGS sequence"/>
</dbReference>
<accession>A0ABP7RRB8</accession>
<evidence type="ECO:0000313" key="3">
    <source>
        <dbReference type="Proteomes" id="UP001501310"/>
    </source>
</evidence>
<gene>
    <name evidence="2" type="ORF">GCM10022211_09950</name>
</gene>
<dbReference type="InterPro" id="IPR002376">
    <property type="entry name" value="Formyl_transf_N"/>
</dbReference>
<dbReference type="Gene3D" id="3.40.50.170">
    <property type="entry name" value="Formyl transferase, N-terminal domain"/>
    <property type="match status" value="1"/>
</dbReference>
<dbReference type="SUPFAM" id="SSF53328">
    <property type="entry name" value="Formyltransferase"/>
    <property type="match status" value="1"/>
</dbReference>
<dbReference type="CDD" id="cd08653">
    <property type="entry name" value="FMT_core_like_3"/>
    <property type="match status" value="1"/>
</dbReference>
<reference evidence="3" key="1">
    <citation type="journal article" date="2019" name="Int. J. Syst. Evol. Microbiol.">
        <title>The Global Catalogue of Microorganisms (GCM) 10K type strain sequencing project: providing services to taxonomists for standard genome sequencing and annotation.</title>
        <authorList>
            <consortium name="The Broad Institute Genomics Platform"/>
            <consortium name="The Broad Institute Genome Sequencing Center for Infectious Disease"/>
            <person name="Wu L."/>
            <person name="Ma J."/>
        </authorList>
    </citation>
    <scope>NUCLEOTIDE SEQUENCE [LARGE SCALE GENOMIC DNA]</scope>
    <source>
        <strain evidence="3">JCM 16603</strain>
    </source>
</reference>
<feature type="domain" description="Formyl transferase N-terminal" evidence="1">
    <location>
        <begin position="92"/>
        <end position="222"/>
    </location>
</feature>
<dbReference type="EMBL" id="BAAAZD010000001">
    <property type="protein sequence ID" value="GAA4001166.1"/>
    <property type="molecule type" value="Genomic_DNA"/>
</dbReference>
<proteinExistence type="predicted"/>
<name>A0ABP7RRB8_9SPHN</name>
<evidence type="ECO:0000259" key="1">
    <source>
        <dbReference type="Pfam" id="PF00551"/>
    </source>
</evidence>